<reference evidence="16" key="1">
    <citation type="submission" date="2021-01" db="EMBL/GenBank/DDBJ databases">
        <authorList>
            <person name="Corre E."/>
            <person name="Pelletier E."/>
            <person name="Niang G."/>
            <person name="Scheremetjew M."/>
            <person name="Finn R."/>
            <person name="Kale V."/>
            <person name="Holt S."/>
            <person name="Cochrane G."/>
            <person name="Meng A."/>
            <person name="Brown T."/>
            <person name="Cohen L."/>
        </authorList>
    </citation>
    <scope>NUCLEOTIDE SEQUENCE</scope>
    <source>
        <strain evidence="16">GSO104</strain>
    </source>
</reference>
<dbReference type="PROSITE" id="PS50089">
    <property type="entry name" value="ZF_RING_2"/>
    <property type="match status" value="1"/>
</dbReference>
<dbReference type="SUPFAM" id="SSF117281">
    <property type="entry name" value="Kelch motif"/>
    <property type="match status" value="1"/>
</dbReference>
<dbReference type="SUPFAM" id="SSF57850">
    <property type="entry name" value="RING/U-box"/>
    <property type="match status" value="1"/>
</dbReference>
<feature type="transmembrane region" description="Helical" evidence="14">
    <location>
        <begin position="793"/>
        <end position="814"/>
    </location>
</feature>
<dbReference type="SUPFAM" id="SSF50965">
    <property type="entry name" value="Galactose oxidase, central domain"/>
    <property type="match status" value="1"/>
</dbReference>
<dbReference type="InterPro" id="IPR001841">
    <property type="entry name" value="Znf_RING"/>
</dbReference>
<dbReference type="Gene3D" id="2.120.10.80">
    <property type="entry name" value="Kelch-type beta propeller"/>
    <property type="match status" value="1"/>
</dbReference>
<keyword evidence="8" id="KW-0833">Ubl conjugation pathway</keyword>
<evidence type="ECO:0000256" key="11">
    <source>
        <dbReference type="ARBA" id="ARBA00023136"/>
    </source>
</evidence>
<feature type="region of interest" description="Disordered" evidence="13">
    <location>
        <begin position="163"/>
        <end position="255"/>
    </location>
</feature>
<evidence type="ECO:0000259" key="15">
    <source>
        <dbReference type="PROSITE" id="PS50089"/>
    </source>
</evidence>
<feature type="compositionally biased region" description="Basic and acidic residues" evidence="13">
    <location>
        <begin position="175"/>
        <end position="193"/>
    </location>
</feature>
<dbReference type="GO" id="GO:0016020">
    <property type="term" value="C:membrane"/>
    <property type="evidence" value="ECO:0007669"/>
    <property type="project" value="UniProtKB-SubCell"/>
</dbReference>
<feature type="compositionally biased region" description="Polar residues" evidence="13">
    <location>
        <begin position="893"/>
        <end position="911"/>
    </location>
</feature>
<feature type="compositionally biased region" description="Low complexity" evidence="13">
    <location>
        <begin position="240"/>
        <end position="251"/>
    </location>
</feature>
<feature type="compositionally biased region" description="Acidic residues" evidence="13">
    <location>
        <begin position="411"/>
        <end position="421"/>
    </location>
</feature>
<feature type="region of interest" description="Disordered" evidence="13">
    <location>
        <begin position="108"/>
        <end position="136"/>
    </location>
</feature>
<dbReference type="PANTHER" id="PTHR45977:SF4">
    <property type="entry name" value="RING-TYPE DOMAIN-CONTAINING PROTEIN"/>
    <property type="match status" value="1"/>
</dbReference>
<evidence type="ECO:0000256" key="9">
    <source>
        <dbReference type="ARBA" id="ARBA00022833"/>
    </source>
</evidence>
<keyword evidence="9" id="KW-0862">Zinc</keyword>
<evidence type="ECO:0000256" key="13">
    <source>
        <dbReference type="SAM" id="MobiDB-lite"/>
    </source>
</evidence>
<feature type="domain" description="RING-type" evidence="15">
    <location>
        <begin position="922"/>
        <end position="963"/>
    </location>
</feature>
<evidence type="ECO:0000256" key="8">
    <source>
        <dbReference type="ARBA" id="ARBA00022786"/>
    </source>
</evidence>
<feature type="region of interest" description="Disordered" evidence="13">
    <location>
        <begin position="461"/>
        <end position="490"/>
    </location>
</feature>
<feature type="region of interest" description="Disordered" evidence="13">
    <location>
        <begin position="892"/>
        <end position="915"/>
    </location>
</feature>
<dbReference type="EC" id="2.3.2.27" evidence="3"/>
<gene>
    <name evidence="16" type="ORF">DBRI00130_LOCUS23712</name>
</gene>
<dbReference type="AlphaFoldDB" id="A0A7S4RU15"/>
<proteinExistence type="predicted"/>
<feature type="region of interest" description="Disordered" evidence="13">
    <location>
        <begin position="327"/>
        <end position="349"/>
    </location>
</feature>
<keyword evidence="5 14" id="KW-0812">Transmembrane</keyword>
<evidence type="ECO:0000256" key="2">
    <source>
        <dbReference type="ARBA" id="ARBA00004141"/>
    </source>
</evidence>
<evidence type="ECO:0000256" key="5">
    <source>
        <dbReference type="ARBA" id="ARBA00022692"/>
    </source>
</evidence>
<dbReference type="GO" id="GO:0008270">
    <property type="term" value="F:zinc ion binding"/>
    <property type="evidence" value="ECO:0007669"/>
    <property type="project" value="UniProtKB-KW"/>
</dbReference>
<evidence type="ECO:0000256" key="3">
    <source>
        <dbReference type="ARBA" id="ARBA00012483"/>
    </source>
</evidence>
<evidence type="ECO:0000256" key="1">
    <source>
        <dbReference type="ARBA" id="ARBA00000900"/>
    </source>
</evidence>
<evidence type="ECO:0000256" key="12">
    <source>
        <dbReference type="PROSITE-ProRule" id="PRU00175"/>
    </source>
</evidence>
<comment type="subcellular location">
    <subcellularLocation>
        <location evidence="2">Membrane</location>
        <topology evidence="2">Multi-pass membrane protein</topology>
    </subcellularLocation>
</comment>
<dbReference type="SMART" id="SM00184">
    <property type="entry name" value="RING"/>
    <property type="match status" value="1"/>
</dbReference>
<evidence type="ECO:0000256" key="4">
    <source>
        <dbReference type="ARBA" id="ARBA00022679"/>
    </source>
</evidence>
<evidence type="ECO:0000313" key="16">
    <source>
        <dbReference type="EMBL" id="CAE4623964.1"/>
    </source>
</evidence>
<dbReference type="GO" id="GO:0016567">
    <property type="term" value="P:protein ubiquitination"/>
    <property type="evidence" value="ECO:0007669"/>
    <property type="project" value="TreeGrafter"/>
</dbReference>
<feature type="compositionally biased region" description="Polar residues" evidence="13">
    <location>
        <begin position="222"/>
        <end position="233"/>
    </location>
</feature>
<name>A0A7S4RU15_9STRA</name>
<sequence>MMQISCLYIYTSLFTFRIVNGAAPNLEALITTEIDSSSLASPPSVSLPWPPPTPGYLGNLESHTGPSAQYQIHENIETEKDDFARYHDSFPSSRNTFVSYVSSMLKSSSTTDQQKKHHNRLLDQKENSSASHNKTESIGPNWWVEIKSPMIHKLNYKDVQPANRRSVSSTVYQIRKSDDRANKGELESNKKDNWSSLSDLKSNPPFGRRRKNTELDSGEGGQSNVSVTTTAASRENEEGSLTASSQSLQLANDGKDEDDVACEYMIISGGFTDDDWTTFPVWAYDMTNSDPMNYFSSSSDQGGTFSNGGNYYMSSSLKSPWMELSSKEMKDNTNDTDDDDAEKGPRGRIGHVTSVSDGYLYVFGGLLYKNDAYFVEESPYIWRAKIDGLLPRCDHVDDDDDEDNNKADDEKGSDDEEEKDQDGDKDIMKSLVWEKIIPTIEIDDLPSFYQDFDSYKGDIHEEEEKDEDVAEKEDDIKDNEVEDEEEDKPPHLRHLHWASIEKNDDNTYDAEKETSVYLYDPSIHLTRGEAQGGHWSTTNSLVIYGGLHIIQKTNPIHDPYQKTIQIEKTTGDVWLYQYDTQTFYLLASYDRLDSFPHPQARTSHAATVVNDELIIHGGRENDGNRKNWDGTPAWDALGDVWVFDLKKRVWKQRYMTPTLARSYHSLVGWGDGSVAAFGGFRTAQALGSEPVAFVFSDTIVSHPGESSWKKATYPEHVKYSIGSSSVLPALTISNRLEHSAVINKDGMMYVWGGRFRTVDQISGTWFLNVFGSKTAVEFEDALPDGLVEYETELAALHLLVGIMLFMSLMFTALYGTIRRHAEERGNGGENGGRSSIFSSRSGLSREAIDAIPVKKYKRPLANAATATDAFINGENDEKKEGENGRIADLEHNMPSSETATGAATQTQSLPLTTEEEEEEECCAVCLVEYEDGDEVRHLPCGHEFHVECIDSWLENHTSCPTCRHALSDSTDQGSRVIRQLFGVEEEDIADMFVRGLGGYIRENEMRQQQDGGFDGNIQDNPTAMFSMVPTMSLTGFLASPESNWFSYPHEIRGSVDRMGAGENASNAPVAVDGEEQNEQYVAEREYIPRSNDPEEARNSRGRLSRLSIPRRLAGRRRGGATEMVTIERRNSSEELEMSVV</sequence>
<dbReference type="CDD" id="cd16454">
    <property type="entry name" value="RING-H2_PA-TM-RING"/>
    <property type="match status" value="1"/>
</dbReference>
<keyword evidence="6" id="KW-0479">Metal-binding</keyword>
<keyword evidence="7 12" id="KW-0863">Zinc-finger</keyword>
<evidence type="ECO:0000256" key="14">
    <source>
        <dbReference type="SAM" id="Phobius"/>
    </source>
</evidence>
<dbReference type="InterPro" id="IPR011043">
    <property type="entry name" value="Gal_Oxase/kelch_b-propeller"/>
</dbReference>
<protein>
    <recommendedName>
        <fullName evidence="3">RING-type E3 ubiquitin transferase</fullName>
        <ecNumber evidence="3">2.3.2.27</ecNumber>
    </recommendedName>
</protein>
<comment type="catalytic activity">
    <reaction evidence="1">
        <text>S-ubiquitinyl-[E2 ubiquitin-conjugating enzyme]-L-cysteine + [acceptor protein]-L-lysine = [E2 ubiquitin-conjugating enzyme]-L-cysteine + N(6)-ubiquitinyl-[acceptor protein]-L-lysine.</text>
        <dbReference type="EC" id="2.3.2.27"/>
    </reaction>
</comment>
<feature type="compositionally biased region" description="Polar residues" evidence="13">
    <location>
        <begin position="127"/>
        <end position="136"/>
    </location>
</feature>
<dbReference type="Gene3D" id="3.30.40.10">
    <property type="entry name" value="Zinc/RING finger domain, C3HC4 (zinc finger)"/>
    <property type="match status" value="1"/>
</dbReference>
<organism evidence="16">
    <name type="scientific">Ditylum brightwellii</name>
    <dbReference type="NCBI Taxonomy" id="49249"/>
    <lineage>
        <taxon>Eukaryota</taxon>
        <taxon>Sar</taxon>
        <taxon>Stramenopiles</taxon>
        <taxon>Ochrophyta</taxon>
        <taxon>Bacillariophyta</taxon>
        <taxon>Mediophyceae</taxon>
        <taxon>Lithodesmiophycidae</taxon>
        <taxon>Lithodesmiales</taxon>
        <taxon>Lithodesmiaceae</taxon>
        <taxon>Ditylum</taxon>
    </lineage>
</organism>
<keyword evidence="10 14" id="KW-1133">Transmembrane helix</keyword>
<feature type="region of interest" description="Disordered" evidence="13">
    <location>
        <begin position="395"/>
        <end position="425"/>
    </location>
</feature>
<dbReference type="GO" id="GO:0061630">
    <property type="term" value="F:ubiquitin protein ligase activity"/>
    <property type="evidence" value="ECO:0007669"/>
    <property type="project" value="UniProtKB-EC"/>
</dbReference>
<dbReference type="EMBL" id="HBNS01030194">
    <property type="protein sequence ID" value="CAE4623964.1"/>
    <property type="molecule type" value="Transcribed_RNA"/>
</dbReference>
<dbReference type="PANTHER" id="PTHR45977">
    <property type="entry name" value="TARGET OF ERK KINASE MPK-1"/>
    <property type="match status" value="1"/>
</dbReference>
<feature type="compositionally biased region" description="Acidic residues" evidence="13">
    <location>
        <begin position="461"/>
        <end position="473"/>
    </location>
</feature>
<dbReference type="InterPro" id="IPR015915">
    <property type="entry name" value="Kelch-typ_b-propeller"/>
</dbReference>
<dbReference type="Pfam" id="PF13639">
    <property type="entry name" value="zf-RING_2"/>
    <property type="match status" value="1"/>
</dbReference>
<dbReference type="GO" id="GO:0006511">
    <property type="term" value="P:ubiquitin-dependent protein catabolic process"/>
    <property type="evidence" value="ECO:0007669"/>
    <property type="project" value="TreeGrafter"/>
</dbReference>
<feature type="compositionally biased region" description="Polar residues" evidence="13">
    <location>
        <begin position="163"/>
        <end position="172"/>
    </location>
</feature>
<accession>A0A7S4RU15</accession>
<evidence type="ECO:0000256" key="7">
    <source>
        <dbReference type="ARBA" id="ARBA00022771"/>
    </source>
</evidence>
<evidence type="ECO:0000256" key="6">
    <source>
        <dbReference type="ARBA" id="ARBA00022723"/>
    </source>
</evidence>
<keyword evidence="4" id="KW-0808">Transferase</keyword>
<evidence type="ECO:0000256" key="10">
    <source>
        <dbReference type="ARBA" id="ARBA00022989"/>
    </source>
</evidence>
<keyword evidence="11 14" id="KW-0472">Membrane</keyword>
<dbReference type="InterPro" id="IPR013083">
    <property type="entry name" value="Znf_RING/FYVE/PHD"/>
</dbReference>